<evidence type="ECO:0000313" key="6">
    <source>
        <dbReference type="EMBL" id="QJW94252.1"/>
    </source>
</evidence>
<dbReference type="GO" id="GO:0004713">
    <property type="term" value="F:protein tyrosine kinase activity"/>
    <property type="evidence" value="ECO:0007669"/>
    <property type="project" value="TreeGrafter"/>
</dbReference>
<evidence type="ECO:0000256" key="4">
    <source>
        <dbReference type="SAM" id="Phobius"/>
    </source>
</evidence>
<evidence type="ECO:0000313" key="7">
    <source>
        <dbReference type="Proteomes" id="UP000503447"/>
    </source>
</evidence>
<keyword evidence="4" id="KW-0472">Membrane</keyword>
<feature type="region of interest" description="Disordered" evidence="3">
    <location>
        <begin position="225"/>
        <end position="253"/>
    </location>
</feature>
<keyword evidence="1" id="KW-0547">Nucleotide-binding</keyword>
<reference evidence="7" key="1">
    <citation type="submission" date="2020-05" db="EMBL/GenBank/DDBJ databases">
        <title>Frigoriglobus tundricola gen. nov., sp. nov., a psychrotolerant cellulolytic planctomycete of the family Gemmataceae with two divergent copies of 16S rRNA gene.</title>
        <authorList>
            <person name="Kulichevskaya I.S."/>
            <person name="Ivanova A.A."/>
            <person name="Naumoff D.G."/>
            <person name="Beletsky A.V."/>
            <person name="Rijpstra W.I.C."/>
            <person name="Sinninghe Damste J.S."/>
            <person name="Mardanov A.V."/>
            <person name="Ravin N.V."/>
            <person name="Dedysh S.N."/>
        </authorList>
    </citation>
    <scope>NUCLEOTIDE SEQUENCE [LARGE SCALE GENOMIC DNA]</scope>
    <source>
        <strain evidence="7">PL17</strain>
    </source>
</reference>
<evidence type="ECO:0000256" key="3">
    <source>
        <dbReference type="SAM" id="MobiDB-lite"/>
    </source>
</evidence>
<organism evidence="6 7">
    <name type="scientific">Frigoriglobus tundricola</name>
    <dbReference type="NCBI Taxonomy" id="2774151"/>
    <lineage>
        <taxon>Bacteria</taxon>
        <taxon>Pseudomonadati</taxon>
        <taxon>Planctomycetota</taxon>
        <taxon>Planctomycetia</taxon>
        <taxon>Gemmatales</taxon>
        <taxon>Gemmataceae</taxon>
        <taxon>Frigoriglobus</taxon>
    </lineage>
</organism>
<protein>
    <recommendedName>
        <fullName evidence="5">CobQ/CobB/MinD/ParA nucleotide binding domain-containing protein</fullName>
    </recommendedName>
</protein>
<keyword evidence="4" id="KW-0812">Transmembrane</keyword>
<dbReference type="RefSeq" id="WP_171470290.1">
    <property type="nucleotide sequence ID" value="NZ_CP053452.2"/>
</dbReference>
<dbReference type="SUPFAM" id="SSF52540">
    <property type="entry name" value="P-loop containing nucleoside triphosphate hydrolases"/>
    <property type="match status" value="1"/>
</dbReference>
<feature type="region of interest" description="Disordered" evidence="3">
    <location>
        <begin position="1"/>
        <end position="41"/>
    </location>
</feature>
<dbReference type="CDD" id="cd05387">
    <property type="entry name" value="BY-kinase"/>
    <property type="match status" value="1"/>
</dbReference>
<dbReference type="KEGG" id="ftj:FTUN_1772"/>
<proteinExistence type="predicted"/>
<evidence type="ECO:0000256" key="2">
    <source>
        <dbReference type="ARBA" id="ARBA00022840"/>
    </source>
</evidence>
<feature type="domain" description="CobQ/CobB/MinD/ParA nucleotide binding" evidence="5">
    <location>
        <begin position="578"/>
        <end position="628"/>
    </location>
</feature>
<accession>A0A6M5YMU1</accession>
<feature type="transmembrane region" description="Helical" evidence="4">
    <location>
        <begin position="491"/>
        <end position="512"/>
    </location>
</feature>
<dbReference type="EMBL" id="CP053452">
    <property type="protein sequence ID" value="QJW94252.1"/>
    <property type="molecule type" value="Genomic_DNA"/>
</dbReference>
<feature type="compositionally biased region" description="Low complexity" evidence="3">
    <location>
        <begin position="225"/>
        <end position="246"/>
    </location>
</feature>
<keyword evidence="2" id="KW-0067">ATP-binding</keyword>
<dbReference type="InterPro" id="IPR002586">
    <property type="entry name" value="CobQ/CobB/MinD/ParA_Nub-bd_dom"/>
</dbReference>
<dbReference type="Proteomes" id="UP000503447">
    <property type="component" value="Chromosome"/>
</dbReference>
<dbReference type="Pfam" id="PF01656">
    <property type="entry name" value="CbiA"/>
    <property type="match status" value="1"/>
</dbReference>
<evidence type="ECO:0000259" key="5">
    <source>
        <dbReference type="Pfam" id="PF01656"/>
    </source>
</evidence>
<dbReference type="GO" id="GO:0005886">
    <property type="term" value="C:plasma membrane"/>
    <property type="evidence" value="ECO:0007669"/>
    <property type="project" value="TreeGrafter"/>
</dbReference>
<dbReference type="InterPro" id="IPR050445">
    <property type="entry name" value="Bact_polysacc_biosynth/exp"/>
</dbReference>
<dbReference type="PANTHER" id="PTHR32309:SF31">
    <property type="entry name" value="CAPSULAR EXOPOLYSACCHARIDE FAMILY"/>
    <property type="match status" value="1"/>
</dbReference>
<feature type="transmembrane region" description="Helical" evidence="4">
    <location>
        <begin position="54"/>
        <end position="75"/>
    </location>
</feature>
<dbReference type="InterPro" id="IPR027417">
    <property type="entry name" value="P-loop_NTPase"/>
</dbReference>
<name>A0A6M5YMU1_9BACT</name>
<sequence>MTGPSFATPAPLAPAAHPGHKAAPKAPPPGRPALKPGAKPDEGGGLPVFTYLRLHWLMIVFCGSLLGAGGAALAWELLASKYESYGLFQVASAQTPIGNQSNAAGGRTDFGTYVKTTANLLKTDFVLNAALRDIKDLPTIKAQPDPIKYLEEEVVVAWQDGSEVIRVTFKGREPQDAKRIVDAIQNAFIKEVIDKEVKSKKAFLDLVEKWQKEIQRVLEAEKPAKAAGAAPAGAADAGTKPAAEKAPPGTPPEDILMRLDPGFFLKQFATLDHEVRTLPLTIAGYKRDETVMKDQLKALQDLEIPKATKGMMENDHEVVAQYQKMVRARTEYEFRLNAAENKTAPGILRLKAAYEEQSRKYEELKKDKIDAYDGWNRTKEAKVIAISLQKVIRDTQAAEERLEFSKKMLVEVANKVREIPIPADKAGGAVQHGFNEKEYTTSSSVLESTDGILRRLVTQYYQTKLELNSPQRVTVLQAGSHPTQKDTKKQLMGTIFAGVMGFALMAAGVVGFETVSRRVSSLAEVKAAVLAPVVGVVPGLPGAATGRDPVKRAAMNEAVDKLRAYVSQSWLSRGATTIAVTSAIGDEGKAFTAFGLASSLAQAGYKTLLVDFDLREPALHAFAGVPNQVGVCELLRAETDLRSAVLSLPSGLNLLPAGKWSDEARKAATGEKLENLLGRLKEPYDCVVLHGHALLTVAESVEVARRCEVVLVCARYRETVTPLLKRAAERVATMEIPFSGVVYVGSTEREALY</sequence>
<evidence type="ECO:0000256" key="1">
    <source>
        <dbReference type="ARBA" id="ARBA00022741"/>
    </source>
</evidence>
<dbReference type="Gene3D" id="3.40.50.300">
    <property type="entry name" value="P-loop containing nucleotide triphosphate hydrolases"/>
    <property type="match status" value="1"/>
</dbReference>
<dbReference type="InterPro" id="IPR005702">
    <property type="entry name" value="Wzc-like_C"/>
</dbReference>
<keyword evidence="4" id="KW-1133">Transmembrane helix</keyword>
<gene>
    <name evidence="6" type="ORF">FTUN_1772</name>
</gene>
<keyword evidence="7" id="KW-1185">Reference proteome</keyword>
<dbReference type="PANTHER" id="PTHR32309">
    <property type="entry name" value="TYROSINE-PROTEIN KINASE"/>
    <property type="match status" value="1"/>
</dbReference>
<dbReference type="AlphaFoldDB" id="A0A6M5YMU1"/>